<feature type="compositionally biased region" description="Basic and acidic residues" evidence="1">
    <location>
        <begin position="65"/>
        <end position="74"/>
    </location>
</feature>
<comment type="caution">
    <text evidence="2">The sequence shown here is derived from an EMBL/GenBank/DDBJ whole genome shotgun (WGS) entry which is preliminary data.</text>
</comment>
<feature type="region of interest" description="Disordered" evidence="1">
    <location>
        <begin position="65"/>
        <end position="129"/>
    </location>
</feature>
<evidence type="ECO:0000256" key="1">
    <source>
        <dbReference type="SAM" id="MobiDB-lite"/>
    </source>
</evidence>
<organism evidence="2 3">
    <name type="scientific">Fusarium ambrosium</name>
    <dbReference type="NCBI Taxonomy" id="131363"/>
    <lineage>
        <taxon>Eukaryota</taxon>
        <taxon>Fungi</taxon>
        <taxon>Dikarya</taxon>
        <taxon>Ascomycota</taxon>
        <taxon>Pezizomycotina</taxon>
        <taxon>Sordariomycetes</taxon>
        <taxon>Hypocreomycetidae</taxon>
        <taxon>Hypocreales</taxon>
        <taxon>Nectriaceae</taxon>
        <taxon>Fusarium</taxon>
        <taxon>Fusarium solani species complex</taxon>
    </lineage>
</organism>
<evidence type="ECO:0000313" key="3">
    <source>
        <dbReference type="Proteomes" id="UP000288429"/>
    </source>
</evidence>
<accession>A0A428T9K9</accession>
<dbReference type="EMBL" id="NIZV01000232">
    <property type="protein sequence ID" value="RSL98709.1"/>
    <property type="molecule type" value="Genomic_DNA"/>
</dbReference>
<feature type="compositionally biased region" description="Basic residues" evidence="1">
    <location>
        <begin position="95"/>
        <end position="104"/>
    </location>
</feature>
<proteinExistence type="predicted"/>
<feature type="compositionally biased region" description="Pro residues" evidence="1">
    <location>
        <begin position="112"/>
        <end position="129"/>
    </location>
</feature>
<feature type="compositionally biased region" description="Pro residues" evidence="1">
    <location>
        <begin position="76"/>
        <end position="94"/>
    </location>
</feature>
<evidence type="ECO:0000313" key="2">
    <source>
        <dbReference type="EMBL" id="RSL98709.1"/>
    </source>
</evidence>
<dbReference type="AlphaFoldDB" id="A0A428T9K9"/>
<reference evidence="2 3" key="1">
    <citation type="submission" date="2017-06" db="EMBL/GenBank/DDBJ databases">
        <title>Cmopartive genomic analysis of Ambrosia Fusariam Clade fungi.</title>
        <authorList>
            <person name="Stajich J.E."/>
            <person name="Carrillo J."/>
            <person name="Kijimoto T."/>
            <person name="Eskalen A."/>
            <person name="O'Donnell K."/>
            <person name="Kasson M."/>
        </authorList>
    </citation>
    <scope>NUCLEOTIDE SEQUENCE [LARGE SCALE GENOMIC DNA]</scope>
    <source>
        <strain evidence="2 3">NRRL 20438</strain>
    </source>
</reference>
<keyword evidence="3" id="KW-1185">Reference proteome</keyword>
<sequence>MSSRIFGPKTTTFEMSANKIGCKKCVEEALSTRVLQYEVSFVSKRNNWKIITLGDPKELEHAIIEYNAEKEESHPAPQPKPQPQPRPGPGPRPRPGPKLKHGRPKARDANPVPSPQPTPAPPPSPEPNP</sequence>
<name>A0A428T9K9_9HYPO</name>
<dbReference type="Proteomes" id="UP000288429">
    <property type="component" value="Unassembled WGS sequence"/>
</dbReference>
<protein>
    <submittedName>
        <fullName evidence="2">Uncharacterized protein</fullName>
    </submittedName>
</protein>
<gene>
    <name evidence="2" type="ORF">CDV31_012494</name>
</gene>